<comment type="similarity">
    <text evidence="2">Belongs to the NAD(P)-dependent epimerase/dehydratase family. Dihydroflavonol-4-reductase subfamily.</text>
</comment>
<organism evidence="4 5">
    <name type="scientific">Corynascus novoguineensis</name>
    <dbReference type="NCBI Taxonomy" id="1126955"/>
    <lineage>
        <taxon>Eukaryota</taxon>
        <taxon>Fungi</taxon>
        <taxon>Dikarya</taxon>
        <taxon>Ascomycota</taxon>
        <taxon>Pezizomycotina</taxon>
        <taxon>Sordariomycetes</taxon>
        <taxon>Sordariomycetidae</taxon>
        <taxon>Sordariales</taxon>
        <taxon>Chaetomiaceae</taxon>
        <taxon>Corynascus</taxon>
    </lineage>
</organism>
<dbReference type="PANTHER" id="PTHR10366">
    <property type="entry name" value="NAD DEPENDENT EPIMERASE/DEHYDRATASE"/>
    <property type="match status" value="1"/>
</dbReference>
<dbReference type="Proteomes" id="UP001303647">
    <property type="component" value="Unassembled WGS sequence"/>
</dbReference>
<protein>
    <recommendedName>
        <fullName evidence="3">NAD-dependent epimerase/dehydratase domain-containing protein</fullName>
    </recommendedName>
</protein>
<dbReference type="CDD" id="cd05227">
    <property type="entry name" value="AR_SDR_e"/>
    <property type="match status" value="1"/>
</dbReference>
<feature type="domain" description="NAD-dependent epimerase/dehydratase" evidence="3">
    <location>
        <begin position="10"/>
        <end position="268"/>
    </location>
</feature>
<dbReference type="AlphaFoldDB" id="A0AAN7HDV0"/>
<name>A0AAN7HDV0_9PEZI</name>
<dbReference type="Gene3D" id="3.40.50.720">
    <property type="entry name" value="NAD(P)-binding Rossmann-like Domain"/>
    <property type="match status" value="1"/>
</dbReference>
<proteinExistence type="inferred from homology"/>
<evidence type="ECO:0000313" key="5">
    <source>
        <dbReference type="Proteomes" id="UP001303647"/>
    </source>
</evidence>
<accession>A0AAN7HDV0</accession>
<comment type="caution">
    <text evidence="4">The sequence shown here is derived from an EMBL/GenBank/DDBJ whole genome shotgun (WGS) entry which is preliminary data.</text>
</comment>
<reference evidence="4" key="2">
    <citation type="submission" date="2023-05" db="EMBL/GenBank/DDBJ databases">
        <authorList>
            <consortium name="Lawrence Berkeley National Laboratory"/>
            <person name="Steindorff A."/>
            <person name="Hensen N."/>
            <person name="Bonometti L."/>
            <person name="Westerberg I."/>
            <person name="Brannstrom I.O."/>
            <person name="Guillou S."/>
            <person name="Cros-Aarteil S."/>
            <person name="Calhoun S."/>
            <person name="Haridas S."/>
            <person name="Kuo A."/>
            <person name="Mondo S."/>
            <person name="Pangilinan J."/>
            <person name="Riley R."/>
            <person name="Labutti K."/>
            <person name="Andreopoulos B."/>
            <person name="Lipzen A."/>
            <person name="Chen C."/>
            <person name="Yanf M."/>
            <person name="Daum C."/>
            <person name="Ng V."/>
            <person name="Clum A."/>
            <person name="Ohm R."/>
            <person name="Martin F."/>
            <person name="Silar P."/>
            <person name="Natvig D."/>
            <person name="Lalanne C."/>
            <person name="Gautier V."/>
            <person name="Ament-Velasquez S.L."/>
            <person name="Kruys A."/>
            <person name="Hutchinson M.I."/>
            <person name="Powell A.J."/>
            <person name="Barry K."/>
            <person name="Miller A.N."/>
            <person name="Grigoriev I.V."/>
            <person name="Debuchy R."/>
            <person name="Gladieux P."/>
            <person name="Thoren M.H."/>
            <person name="Johannesson H."/>
        </authorList>
    </citation>
    <scope>NUCLEOTIDE SEQUENCE</scope>
    <source>
        <strain evidence="4">CBS 359.72</strain>
    </source>
</reference>
<keyword evidence="1" id="KW-0560">Oxidoreductase</keyword>
<reference evidence="4" key="1">
    <citation type="journal article" date="2023" name="Mol. Phylogenet. Evol.">
        <title>Genome-scale phylogeny and comparative genomics of the fungal order Sordariales.</title>
        <authorList>
            <person name="Hensen N."/>
            <person name="Bonometti L."/>
            <person name="Westerberg I."/>
            <person name="Brannstrom I.O."/>
            <person name="Guillou S."/>
            <person name="Cros-Aarteil S."/>
            <person name="Calhoun S."/>
            <person name="Haridas S."/>
            <person name="Kuo A."/>
            <person name="Mondo S."/>
            <person name="Pangilinan J."/>
            <person name="Riley R."/>
            <person name="LaButti K."/>
            <person name="Andreopoulos B."/>
            <person name="Lipzen A."/>
            <person name="Chen C."/>
            <person name="Yan M."/>
            <person name="Daum C."/>
            <person name="Ng V."/>
            <person name="Clum A."/>
            <person name="Steindorff A."/>
            <person name="Ohm R.A."/>
            <person name="Martin F."/>
            <person name="Silar P."/>
            <person name="Natvig D.O."/>
            <person name="Lalanne C."/>
            <person name="Gautier V."/>
            <person name="Ament-Velasquez S.L."/>
            <person name="Kruys A."/>
            <person name="Hutchinson M.I."/>
            <person name="Powell A.J."/>
            <person name="Barry K."/>
            <person name="Miller A.N."/>
            <person name="Grigoriev I.V."/>
            <person name="Debuchy R."/>
            <person name="Gladieux P."/>
            <person name="Hiltunen Thoren M."/>
            <person name="Johannesson H."/>
        </authorList>
    </citation>
    <scope>NUCLEOTIDE SEQUENCE</scope>
    <source>
        <strain evidence="4">CBS 359.72</strain>
    </source>
</reference>
<dbReference type="GO" id="GO:0016616">
    <property type="term" value="F:oxidoreductase activity, acting on the CH-OH group of donors, NAD or NADP as acceptor"/>
    <property type="evidence" value="ECO:0007669"/>
    <property type="project" value="TreeGrafter"/>
</dbReference>
<evidence type="ECO:0000256" key="2">
    <source>
        <dbReference type="ARBA" id="ARBA00023445"/>
    </source>
</evidence>
<sequence length="356" mass="39385">MTQDDTALSVGGGTGFIASHVLDCLLDHGFNIVVTVRSQEKGQRIIDSIDKAQRQQVAFVVVEDIAEEGAFDEVIKADPPFDYVVHTASPYRMQWDDPVKDCLNPAINGTVGILESVHAHAPTVRRIVITSSSAAVLNPPNHPKVYDESSWSDVTWEQALDPEHTYRASKKFAEKAAWGFITVNKPSFTLATINNTYTFGPVPRSLNSLDAVNTSNHRIRDLVQGRMRHGIHPTAPVFTFVDVRDVALAHVRALTVPEAGGKRFYVVGGYFSNPRLAGIIRRRFPQLKGQLPPEEEAAKDDFPEDHWAFDNSRSKEVLGLEYTGLEKSVVDTVESILRFSGRAEQDISKAARSPPN</sequence>
<evidence type="ECO:0000256" key="1">
    <source>
        <dbReference type="ARBA" id="ARBA00023002"/>
    </source>
</evidence>
<dbReference type="InterPro" id="IPR001509">
    <property type="entry name" value="Epimerase_deHydtase"/>
</dbReference>
<dbReference type="SUPFAM" id="SSF51735">
    <property type="entry name" value="NAD(P)-binding Rossmann-fold domains"/>
    <property type="match status" value="1"/>
</dbReference>
<keyword evidence="5" id="KW-1185">Reference proteome</keyword>
<dbReference type="FunFam" id="3.40.50.720:FF:000191">
    <property type="entry name" value="Methylglyoxal reductase (NADPH-dependent)"/>
    <property type="match status" value="1"/>
</dbReference>
<dbReference type="Pfam" id="PF01370">
    <property type="entry name" value="Epimerase"/>
    <property type="match status" value="1"/>
</dbReference>
<gene>
    <name evidence="4" type="ORF">C7999DRAFT_42341</name>
</gene>
<evidence type="ECO:0000313" key="4">
    <source>
        <dbReference type="EMBL" id="KAK4246196.1"/>
    </source>
</evidence>
<dbReference type="EMBL" id="MU857680">
    <property type="protein sequence ID" value="KAK4246196.1"/>
    <property type="molecule type" value="Genomic_DNA"/>
</dbReference>
<dbReference type="InterPro" id="IPR036291">
    <property type="entry name" value="NAD(P)-bd_dom_sf"/>
</dbReference>
<dbReference type="PANTHER" id="PTHR10366:SF564">
    <property type="entry name" value="STEROL-4-ALPHA-CARBOXYLATE 3-DEHYDROGENASE, DECARBOXYLATING"/>
    <property type="match status" value="1"/>
</dbReference>
<dbReference type="InterPro" id="IPR050425">
    <property type="entry name" value="NAD(P)_dehydrat-like"/>
</dbReference>
<evidence type="ECO:0000259" key="3">
    <source>
        <dbReference type="Pfam" id="PF01370"/>
    </source>
</evidence>